<evidence type="ECO:0000256" key="5">
    <source>
        <dbReference type="ARBA" id="ARBA00022741"/>
    </source>
</evidence>
<dbReference type="EC" id="6.3.5.1" evidence="3"/>
<reference evidence="10 11" key="1">
    <citation type="journal article" date="2015" name="Nature">
        <title>rRNA introns, odd ribosomes, and small enigmatic genomes across a large radiation of phyla.</title>
        <authorList>
            <person name="Brown C.T."/>
            <person name="Hug L.A."/>
            <person name="Thomas B.C."/>
            <person name="Sharon I."/>
            <person name="Castelle C.J."/>
            <person name="Singh A."/>
            <person name="Wilkins M.J."/>
            <person name="Williams K.H."/>
            <person name="Banfield J.F."/>
        </authorList>
    </citation>
    <scope>NUCLEOTIDE SEQUENCE [LARGE SCALE GENOMIC DNA]</scope>
</reference>
<keyword evidence="6 8" id="KW-0067">ATP-binding</keyword>
<dbReference type="CDD" id="cd00553">
    <property type="entry name" value="NAD_synthase"/>
    <property type="match status" value="1"/>
</dbReference>
<keyword evidence="5 8" id="KW-0547">Nucleotide-binding</keyword>
<dbReference type="NCBIfam" id="TIGR00552">
    <property type="entry name" value="nadE"/>
    <property type="match status" value="1"/>
</dbReference>
<feature type="non-terminal residue" evidence="10">
    <location>
        <position position="624"/>
    </location>
</feature>
<dbReference type="InterPro" id="IPR036526">
    <property type="entry name" value="C-N_Hydrolase_sf"/>
</dbReference>
<dbReference type="EMBL" id="LBWB01000019">
    <property type="protein sequence ID" value="KKQ99961.1"/>
    <property type="molecule type" value="Genomic_DNA"/>
</dbReference>
<dbReference type="InterPro" id="IPR014445">
    <property type="entry name" value="Gln-dep_NAD_synthase"/>
</dbReference>
<dbReference type="InterPro" id="IPR003694">
    <property type="entry name" value="NAD_synthase"/>
</dbReference>
<dbReference type="PROSITE" id="PS50263">
    <property type="entry name" value="CN_HYDROLASE"/>
    <property type="match status" value="1"/>
</dbReference>
<name>A0A0G0QE16_9BACT</name>
<dbReference type="Pfam" id="PF02540">
    <property type="entry name" value="NAD_synthase"/>
    <property type="match status" value="1"/>
</dbReference>
<dbReference type="Proteomes" id="UP000033881">
    <property type="component" value="Unassembled WGS sequence"/>
</dbReference>
<dbReference type="GO" id="GO:0004359">
    <property type="term" value="F:glutaminase activity"/>
    <property type="evidence" value="ECO:0007669"/>
    <property type="project" value="InterPro"/>
</dbReference>
<dbReference type="STRING" id="1618574.UT24_C0019G0001"/>
<comment type="similarity">
    <text evidence="2">In the C-terminal section; belongs to the NAD synthetase family.</text>
</comment>
<dbReference type="PANTHER" id="PTHR23090">
    <property type="entry name" value="NH 3 /GLUTAMINE-DEPENDENT NAD + SYNTHETASE"/>
    <property type="match status" value="1"/>
</dbReference>
<comment type="pathway">
    <text evidence="1">Cofactor biosynthesis; NAD(+) biosynthesis; NAD(+) from deamido-NAD(+) (L-Gln route): step 1/1.</text>
</comment>
<dbReference type="InterPro" id="IPR014729">
    <property type="entry name" value="Rossmann-like_a/b/a_fold"/>
</dbReference>
<evidence type="ECO:0000313" key="10">
    <source>
        <dbReference type="EMBL" id="KKQ99961.1"/>
    </source>
</evidence>
<dbReference type="InterPro" id="IPR003010">
    <property type="entry name" value="C-N_Hydrolase"/>
</dbReference>
<evidence type="ECO:0000259" key="9">
    <source>
        <dbReference type="PROSITE" id="PS50263"/>
    </source>
</evidence>
<keyword evidence="7 8" id="KW-0520">NAD</keyword>
<evidence type="ECO:0000256" key="6">
    <source>
        <dbReference type="ARBA" id="ARBA00022840"/>
    </source>
</evidence>
<dbReference type="InterPro" id="IPR022310">
    <property type="entry name" value="NAD/GMP_synthase"/>
</dbReference>
<dbReference type="GO" id="GO:0005524">
    <property type="term" value="F:ATP binding"/>
    <property type="evidence" value="ECO:0007669"/>
    <property type="project" value="UniProtKB-KW"/>
</dbReference>
<accession>A0A0G0QE16</accession>
<dbReference type="Gene3D" id="3.60.110.10">
    <property type="entry name" value="Carbon-nitrogen hydrolase"/>
    <property type="match status" value="1"/>
</dbReference>
<dbReference type="Gene3D" id="3.40.50.620">
    <property type="entry name" value="HUPs"/>
    <property type="match status" value="1"/>
</dbReference>
<feature type="domain" description="CN hydrolase" evidence="9">
    <location>
        <begin position="4"/>
        <end position="258"/>
    </location>
</feature>
<dbReference type="AlphaFoldDB" id="A0A0G0QE16"/>
<dbReference type="UniPathway" id="UPA00253">
    <property type="reaction ID" value="UER00334"/>
</dbReference>
<dbReference type="GO" id="GO:0005737">
    <property type="term" value="C:cytoplasm"/>
    <property type="evidence" value="ECO:0007669"/>
    <property type="project" value="InterPro"/>
</dbReference>
<comment type="caution">
    <text evidence="10">The sequence shown here is derived from an EMBL/GenBank/DDBJ whole genome shotgun (WGS) entry which is preliminary data.</text>
</comment>
<dbReference type="GO" id="GO:0003952">
    <property type="term" value="F:NAD+ synthase (glutamine-hydrolyzing) activity"/>
    <property type="evidence" value="ECO:0007669"/>
    <property type="project" value="UniProtKB-EC"/>
</dbReference>
<keyword evidence="4 8" id="KW-0436">Ligase</keyword>
<evidence type="ECO:0000256" key="1">
    <source>
        <dbReference type="ARBA" id="ARBA00005188"/>
    </source>
</evidence>
<organism evidence="10 11">
    <name type="scientific">Candidatus Woesebacteria bacterium GW2011_GWB1_39_12</name>
    <dbReference type="NCBI Taxonomy" id="1618574"/>
    <lineage>
        <taxon>Bacteria</taxon>
        <taxon>Candidatus Woeseibacteriota</taxon>
    </lineage>
</organism>
<evidence type="ECO:0000256" key="7">
    <source>
        <dbReference type="ARBA" id="ARBA00023027"/>
    </source>
</evidence>
<evidence type="ECO:0000256" key="3">
    <source>
        <dbReference type="ARBA" id="ARBA00012743"/>
    </source>
</evidence>
<dbReference type="CDD" id="cd07570">
    <property type="entry name" value="GAT_Gln-NAD-synth"/>
    <property type="match status" value="1"/>
</dbReference>
<dbReference type="SUPFAM" id="SSF56317">
    <property type="entry name" value="Carbon-nitrogen hydrolase"/>
    <property type="match status" value="1"/>
</dbReference>
<evidence type="ECO:0000256" key="4">
    <source>
        <dbReference type="ARBA" id="ARBA00022598"/>
    </source>
</evidence>
<dbReference type="PIRSF" id="PIRSF006630">
    <property type="entry name" value="NADS_GAT"/>
    <property type="match status" value="1"/>
</dbReference>
<comment type="similarity">
    <text evidence="8">Belongs to the NAD synthetase family.</text>
</comment>
<sequence length="624" mass="70332">MRILKIGTANLNNIVGGFRSNWQKMQEALETFHLQGCHFAVFQEGVLSGYPAEDLVLHEQFNISQLEILEEMKIFCQNKCPGMIVIFGMTYQLGSVYNVAVILQGTKIIGIVPKQNLPTYGVFYDGRTFAKWRAGAQEKVNGVSFGDLMFETPDFKFAVEICEDIWSVDGPSSRHCFEGAELIFNISASPFREGVFHSRQRLMEIRSSDNETTLVYVNAVGSNDSLVMDGGGFIAQNGTIQHEIPRWDGGARVYQIDLDFTKSSRASNTTWRQNAFDRERDCGKIKPVAVECKKPLTNWQKHLPLPGSGGFSNPGIFEDQIEAIIWGLDGYFQKSGAFERVVVSLSGGRDSVLTTLLAWMWAKRLGKDPKSMITCVSQPTRFNSEATKSIASNLCEGLDVNFIEESIEDGFSRELEALQNIAQTNVGDLPPIVKQNCQARLRALRMWNLSNSVNGLFLNTGCMSERAVGYSTIGGDIQGGYSLLGNLKKTQINALLEYFLNMDNIPEQVKPSLEILLQSAASAELAENQEDEKELMPFEILDRCYSLYAGEKMSPKDIWKTMCRIFADKYGEDQIEEWIKKFIKLFHRSIYKWIQTCESVHLQELDLDRERSLQLPSVSSLEWL</sequence>
<evidence type="ECO:0000313" key="11">
    <source>
        <dbReference type="Proteomes" id="UP000033881"/>
    </source>
</evidence>
<gene>
    <name evidence="10" type="ORF">UT24_C0019G0001</name>
</gene>
<dbReference type="SUPFAM" id="SSF52402">
    <property type="entry name" value="Adenine nucleotide alpha hydrolases-like"/>
    <property type="match status" value="1"/>
</dbReference>
<protein>
    <recommendedName>
        <fullName evidence="3">NAD(+) synthase (glutamine-hydrolyzing)</fullName>
        <ecNumber evidence="3">6.3.5.1</ecNumber>
    </recommendedName>
</protein>
<proteinExistence type="inferred from homology"/>
<dbReference type="PANTHER" id="PTHR23090:SF9">
    <property type="entry name" value="GLUTAMINE-DEPENDENT NAD(+) SYNTHETASE"/>
    <property type="match status" value="1"/>
</dbReference>
<evidence type="ECO:0000256" key="2">
    <source>
        <dbReference type="ARBA" id="ARBA00007145"/>
    </source>
</evidence>
<dbReference type="Pfam" id="PF00795">
    <property type="entry name" value="CN_hydrolase"/>
    <property type="match status" value="1"/>
</dbReference>
<dbReference type="GO" id="GO:0009435">
    <property type="term" value="P:NAD+ biosynthetic process"/>
    <property type="evidence" value="ECO:0007669"/>
    <property type="project" value="UniProtKB-UniPathway"/>
</dbReference>
<evidence type="ECO:0000256" key="8">
    <source>
        <dbReference type="RuleBase" id="RU003811"/>
    </source>
</evidence>